<dbReference type="Gene3D" id="2.40.50.140">
    <property type="entry name" value="Nucleic acid-binding proteins"/>
    <property type="match status" value="1"/>
</dbReference>
<dbReference type="PROSITE" id="PS00352">
    <property type="entry name" value="CSD_1"/>
    <property type="match status" value="1"/>
</dbReference>
<dbReference type="EMBL" id="CP036526">
    <property type="protein sequence ID" value="QDT13038.1"/>
    <property type="molecule type" value="Genomic_DNA"/>
</dbReference>
<dbReference type="Proteomes" id="UP000319817">
    <property type="component" value="Chromosome"/>
</dbReference>
<dbReference type="PROSITE" id="PS51857">
    <property type="entry name" value="CSD_2"/>
    <property type="match status" value="1"/>
</dbReference>
<dbReference type="GO" id="GO:0003676">
    <property type="term" value="F:nucleic acid binding"/>
    <property type="evidence" value="ECO:0007669"/>
    <property type="project" value="InterPro"/>
</dbReference>
<comment type="subcellular location">
    <subcellularLocation>
        <location evidence="1 3">Cytoplasm</location>
    </subcellularLocation>
</comment>
<dbReference type="CDD" id="cd04458">
    <property type="entry name" value="CSP_CDS"/>
    <property type="match status" value="1"/>
</dbReference>
<dbReference type="InterPro" id="IPR012156">
    <property type="entry name" value="Cold_shock_CspA"/>
</dbReference>
<feature type="domain" description="CSD" evidence="4">
    <location>
        <begin position="1"/>
        <end position="65"/>
    </location>
</feature>
<proteinExistence type="predicted"/>
<dbReference type="InterPro" id="IPR002059">
    <property type="entry name" value="CSP_DNA-bd"/>
</dbReference>
<name>A0A517P0Y5_9BACT</name>
<dbReference type="InterPro" id="IPR050181">
    <property type="entry name" value="Cold_shock_domain"/>
</dbReference>
<dbReference type="RefSeq" id="WP_145420839.1">
    <property type="nucleotide sequence ID" value="NZ_CP036526.1"/>
</dbReference>
<dbReference type="OrthoDB" id="9805039at2"/>
<dbReference type="InterPro" id="IPR011129">
    <property type="entry name" value="CSD"/>
</dbReference>
<dbReference type="SMART" id="SM00357">
    <property type="entry name" value="CSP"/>
    <property type="match status" value="1"/>
</dbReference>
<protein>
    <submittedName>
        <fullName evidence="5">Putative cold shock protein A</fullName>
    </submittedName>
</protein>
<evidence type="ECO:0000256" key="3">
    <source>
        <dbReference type="RuleBase" id="RU000408"/>
    </source>
</evidence>
<evidence type="ECO:0000313" key="5">
    <source>
        <dbReference type="EMBL" id="QDT13038.1"/>
    </source>
</evidence>
<gene>
    <name evidence="5" type="primary">cspA</name>
    <name evidence="5" type="ORF">K239x_50530</name>
</gene>
<dbReference type="InterPro" id="IPR019844">
    <property type="entry name" value="CSD_CS"/>
</dbReference>
<sequence length="66" mass="7183">MPQGVIKKLVSDKGFGFIARDDGKDLFFHHSAVEESQFDDLREGQTVEYTEGSGPKGPAAESVRAV</sequence>
<evidence type="ECO:0000313" key="6">
    <source>
        <dbReference type="Proteomes" id="UP000319817"/>
    </source>
</evidence>
<dbReference type="PANTHER" id="PTHR11544">
    <property type="entry name" value="COLD SHOCK DOMAIN CONTAINING PROTEINS"/>
    <property type="match status" value="1"/>
</dbReference>
<dbReference type="PRINTS" id="PR00050">
    <property type="entry name" value="COLDSHOCK"/>
</dbReference>
<dbReference type="GO" id="GO:0005829">
    <property type="term" value="C:cytosol"/>
    <property type="evidence" value="ECO:0007669"/>
    <property type="project" value="UniProtKB-ARBA"/>
</dbReference>
<evidence type="ECO:0000256" key="1">
    <source>
        <dbReference type="ARBA" id="ARBA00004496"/>
    </source>
</evidence>
<accession>A0A517P0Y5</accession>
<keyword evidence="2" id="KW-0963">Cytoplasm</keyword>
<evidence type="ECO:0000256" key="2">
    <source>
        <dbReference type="ARBA" id="ARBA00022490"/>
    </source>
</evidence>
<dbReference type="AlphaFoldDB" id="A0A517P0Y5"/>
<reference evidence="5 6" key="1">
    <citation type="submission" date="2019-02" db="EMBL/GenBank/DDBJ databases">
        <title>Deep-cultivation of Planctomycetes and their phenomic and genomic characterization uncovers novel biology.</title>
        <authorList>
            <person name="Wiegand S."/>
            <person name="Jogler M."/>
            <person name="Boedeker C."/>
            <person name="Pinto D."/>
            <person name="Vollmers J."/>
            <person name="Rivas-Marin E."/>
            <person name="Kohn T."/>
            <person name="Peeters S.H."/>
            <person name="Heuer A."/>
            <person name="Rast P."/>
            <person name="Oberbeckmann S."/>
            <person name="Bunk B."/>
            <person name="Jeske O."/>
            <person name="Meyerdierks A."/>
            <person name="Storesund J.E."/>
            <person name="Kallscheuer N."/>
            <person name="Luecker S."/>
            <person name="Lage O.M."/>
            <person name="Pohl T."/>
            <person name="Merkel B.J."/>
            <person name="Hornburger P."/>
            <person name="Mueller R.-W."/>
            <person name="Bruemmer F."/>
            <person name="Labrenz M."/>
            <person name="Spormann A.M."/>
            <person name="Op den Camp H."/>
            <person name="Overmann J."/>
            <person name="Amann R."/>
            <person name="Jetten M.S.M."/>
            <person name="Mascher T."/>
            <person name="Medema M.H."/>
            <person name="Devos D.P."/>
            <person name="Kaster A.-K."/>
            <person name="Ovreas L."/>
            <person name="Rohde M."/>
            <person name="Galperin M.Y."/>
            <person name="Jogler C."/>
        </authorList>
    </citation>
    <scope>NUCLEOTIDE SEQUENCE [LARGE SCALE GENOMIC DNA]</scope>
    <source>
        <strain evidence="5 6">K23_9</strain>
    </source>
</reference>
<organism evidence="5 6">
    <name type="scientific">Stieleria marina</name>
    <dbReference type="NCBI Taxonomy" id="1930275"/>
    <lineage>
        <taxon>Bacteria</taxon>
        <taxon>Pseudomonadati</taxon>
        <taxon>Planctomycetota</taxon>
        <taxon>Planctomycetia</taxon>
        <taxon>Pirellulales</taxon>
        <taxon>Pirellulaceae</taxon>
        <taxon>Stieleria</taxon>
    </lineage>
</organism>
<dbReference type="PIRSF" id="PIRSF002599">
    <property type="entry name" value="Cold_shock_A"/>
    <property type="match status" value="1"/>
</dbReference>
<dbReference type="SUPFAM" id="SSF50249">
    <property type="entry name" value="Nucleic acid-binding proteins"/>
    <property type="match status" value="1"/>
</dbReference>
<evidence type="ECO:0000259" key="4">
    <source>
        <dbReference type="PROSITE" id="PS51857"/>
    </source>
</evidence>
<dbReference type="Pfam" id="PF00313">
    <property type="entry name" value="CSD"/>
    <property type="match status" value="1"/>
</dbReference>
<dbReference type="InterPro" id="IPR012340">
    <property type="entry name" value="NA-bd_OB-fold"/>
</dbReference>
<keyword evidence="6" id="KW-1185">Reference proteome</keyword>